<protein>
    <submittedName>
        <fullName evidence="3">Acyl-CoA thioester hydrolase</fullName>
    </submittedName>
</protein>
<dbReference type="Pfam" id="PF13279">
    <property type="entry name" value="4HBT_2"/>
    <property type="match status" value="1"/>
</dbReference>
<evidence type="ECO:0000313" key="4">
    <source>
        <dbReference type="Proteomes" id="UP000198324"/>
    </source>
</evidence>
<dbReference type="SUPFAM" id="SSF54637">
    <property type="entry name" value="Thioesterase/thiol ester dehydrase-isomerase"/>
    <property type="match status" value="1"/>
</dbReference>
<name>A0A238ZSI5_9BACT</name>
<dbReference type="GO" id="GO:0047617">
    <property type="term" value="F:fatty acyl-CoA hydrolase activity"/>
    <property type="evidence" value="ECO:0007669"/>
    <property type="project" value="TreeGrafter"/>
</dbReference>
<sequence>MPRIFSQDIVVAKTDIDVQGHVNNTRYVAWMQDVAVAHSAAQGWPMDRYVREGAGWVVRQHTITYRRPSFLDETVTACTWISSFSPRQSARRYLFWRAADRVVLAEAETQWVFIDLATGRPAKVPQTLREAFEIVEDEAEVKRMLEG</sequence>
<keyword evidence="2 3" id="KW-0378">Hydrolase</keyword>
<dbReference type="PANTHER" id="PTHR31793">
    <property type="entry name" value="4-HYDROXYBENZOYL-COA THIOESTERASE FAMILY MEMBER"/>
    <property type="match status" value="1"/>
</dbReference>
<dbReference type="Proteomes" id="UP000198324">
    <property type="component" value="Unassembled WGS sequence"/>
</dbReference>
<dbReference type="Gene3D" id="3.10.129.10">
    <property type="entry name" value="Hotdog Thioesterase"/>
    <property type="match status" value="1"/>
</dbReference>
<comment type="similarity">
    <text evidence="1">Belongs to the 4-hydroxybenzoyl-CoA thioesterase family.</text>
</comment>
<dbReference type="EMBL" id="FZOC01000003">
    <property type="protein sequence ID" value="SNR86310.1"/>
    <property type="molecule type" value="Genomic_DNA"/>
</dbReference>
<dbReference type="InterPro" id="IPR050563">
    <property type="entry name" value="4-hydroxybenzoyl-CoA_TE"/>
</dbReference>
<dbReference type="OrthoDB" id="9801517at2"/>
<reference evidence="3 4" key="1">
    <citation type="submission" date="2017-06" db="EMBL/GenBank/DDBJ databases">
        <authorList>
            <person name="Kim H.J."/>
            <person name="Triplett B.A."/>
        </authorList>
    </citation>
    <scope>NUCLEOTIDE SEQUENCE [LARGE SCALE GENOMIC DNA]</scope>
    <source>
        <strain evidence="3 4">DSM 13116</strain>
    </source>
</reference>
<accession>A0A238ZSI5</accession>
<keyword evidence="4" id="KW-1185">Reference proteome</keyword>
<dbReference type="CDD" id="cd00586">
    <property type="entry name" value="4HBT"/>
    <property type="match status" value="1"/>
</dbReference>
<dbReference type="AlphaFoldDB" id="A0A238ZSI5"/>
<evidence type="ECO:0000256" key="1">
    <source>
        <dbReference type="ARBA" id="ARBA00005953"/>
    </source>
</evidence>
<gene>
    <name evidence="3" type="ORF">SAMN04488503_1573</name>
</gene>
<dbReference type="PANTHER" id="PTHR31793:SF27">
    <property type="entry name" value="NOVEL THIOESTERASE SUPERFAMILY DOMAIN AND SAPOSIN A-TYPE DOMAIN CONTAINING PROTEIN (0610012H03RIK)"/>
    <property type="match status" value="1"/>
</dbReference>
<evidence type="ECO:0000313" key="3">
    <source>
        <dbReference type="EMBL" id="SNR86310.1"/>
    </source>
</evidence>
<dbReference type="InterPro" id="IPR029069">
    <property type="entry name" value="HotDog_dom_sf"/>
</dbReference>
<dbReference type="RefSeq" id="WP_089273485.1">
    <property type="nucleotide sequence ID" value="NZ_FZOC01000003.1"/>
</dbReference>
<organism evidence="3 4">
    <name type="scientific">Humidesulfovibrio mexicanus</name>
    <dbReference type="NCBI Taxonomy" id="147047"/>
    <lineage>
        <taxon>Bacteria</taxon>
        <taxon>Pseudomonadati</taxon>
        <taxon>Thermodesulfobacteriota</taxon>
        <taxon>Desulfovibrionia</taxon>
        <taxon>Desulfovibrionales</taxon>
        <taxon>Desulfovibrionaceae</taxon>
        <taxon>Humidesulfovibrio</taxon>
    </lineage>
</organism>
<evidence type="ECO:0000256" key="2">
    <source>
        <dbReference type="ARBA" id="ARBA00022801"/>
    </source>
</evidence>
<proteinExistence type="inferred from homology"/>